<dbReference type="GO" id="GO:0003700">
    <property type="term" value="F:DNA-binding transcription factor activity"/>
    <property type="evidence" value="ECO:0007669"/>
    <property type="project" value="InterPro"/>
</dbReference>
<feature type="non-terminal residue" evidence="10">
    <location>
        <position position="67"/>
    </location>
</feature>
<evidence type="ECO:0000256" key="2">
    <source>
        <dbReference type="ARBA" id="ARBA00007957"/>
    </source>
</evidence>
<evidence type="ECO:0000256" key="8">
    <source>
        <dbReference type="ARBA" id="ARBA00023125"/>
    </source>
</evidence>
<dbReference type="AlphaFoldDB" id="A0A2C6MAZ2"/>
<evidence type="ECO:0000256" key="7">
    <source>
        <dbReference type="ARBA" id="ARBA00023015"/>
    </source>
</evidence>
<evidence type="ECO:0000256" key="5">
    <source>
        <dbReference type="ARBA" id="ARBA00022723"/>
    </source>
</evidence>
<protein>
    <recommendedName>
        <fullName evidence="12">Fur family transcriptional regulator</fullName>
    </recommendedName>
</protein>
<dbReference type="PANTHER" id="PTHR33202:SF7">
    <property type="entry name" value="FERRIC UPTAKE REGULATION PROTEIN"/>
    <property type="match status" value="1"/>
</dbReference>
<dbReference type="RefSeq" id="WP_143338559.1">
    <property type="nucleotide sequence ID" value="NZ_AWQQ01000151.1"/>
</dbReference>
<evidence type="ECO:0000256" key="9">
    <source>
        <dbReference type="ARBA" id="ARBA00023163"/>
    </source>
</evidence>
<dbReference type="GO" id="GO:0000976">
    <property type="term" value="F:transcription cis-regulatory region binding"/>
    <property type="evidence" value="ECO:0007669"/>
    <property type="project" value="TreeGrafter"/>
</dbReference>
<dbReference type="FunFam" id="1.10.10.10:FF:000007">
    <property type="entry name" value="Ferric uptake regulation protein"/>
    <property type="match status" value="1"/>
</dbReference>
<dbReference type="EMBL" id="AWQQ01000151">
    <property type="protein sequence ID" value="PHJ36752.1"/>
    <property type="molecule type" value="Genomic_DNA"/>
</dbReference>
<comment type="subcellular location">
    <subcellularLocation>
        <location evidence="1">Cytoplasm</location>
    </subcellularLocation>
</comment>
<dbReference type="Pfam" id="PF01475">
    <property type="entry name" value="FUR"/>
    <property type="match status" value="1"/>
</dbReference>
<proteinExistence type="inferred from homology"/>
<keyword evidence="6" id="KW-0862">Zinc</keyword>
<keyword evidence="9" id="KW-0804">Transcription</keyword>
<reference evidence="10 11" key="1">
    <citation type="submission" date="2013-09" db="EMBL/GenBank/DDBJ databases">
        <title>Biodegradation of hydrocarbons in the deep terrestrial subsurface : characterization of a microbial consortium composed of two Desulfotomaculum species originating from a deep geological formation.</title>
        <authorList>
            <person name="Aullo T."/>
            <person name="Berlendis S."/>
            <person name="Lascourreges J.-F."/>
            <person name="Dessort D."/>
            <person name="Saint-Laurent S."/>
            <person name="Schraauwers B."/>
            <person name="Mas J."/>
            <person name="Magot M."/>
            <person name="Ranchou-Peyruse A."/>
        </authorList>
    </citation>
    <scope>NUCLEOTIDE SEQUENCE [LARGE SCALE GENOMIC DNA]</scope>
    <source>
        <strain evidence="10 11">Bs107</strain>
    </source>
</reference>
<keyword evidence="3" id="KW-0963">Cytoplasm</keyword>
<evidence type="ECO:0008006" key="12">
    <source>
        <dbReference type="Google" id="ProtNLM"/>
    </source>
</evidence>
<dbReference type="GO" id="GO:0008270">
    <property type="term" value="F:zinc ion binding"/>
    <property type="evidence" value="ECO:0007669"/>
    <property type="project" value="TreeGrafter"/>
</dbReference>
<keyword evidence="4" id="KW-0678">Repressor</keyword>
<dbReference type="InterPro" id="IPR002481">
    <property type="entry name" value="FUR"/>
</dbReference>
<evidence type="ECO:0000313" key="11">
    <source>
        <dbReference type="Proteomes" id="UP000222564"/>
    </source>
</evidence>
<dbReference type="GO" id="GO:1900376">
    <property type="term" value="P:regulation of secondary metabolite biosynthetic process"/>
    <property type="evidence" value="ECO:0007669"/>
    <property type="project" value="TreeGrafter"/>
</dbReference>
<organism evidence="10 11">
    <name type="scientific">Desulforamulus profundi</name>
    <dbReference type="NCBI Taxonomy" id="1383067"/>
    <lineage>
        <taxon>Bacteria</taxon>
        <taxon>Bacillati</taxon>
        <taxon>Bacillota</taxon>
        <taxon>Clostridia</taxon>
        <taxon>Eubacteriales</taxon>
        <taxon>Peptococcaceae</taxon>
        <taxon>Desulforamulus</taxon>
    </lineage>
</organism>
<dbReference type="Proteomes" id="UP000222564">
    <property type="component" value="Unassembled WGS sequence"/>
</dbReference>
<keyword evidence="5" id="KW-0479">Metal-binding</keyword>
<evidence type="ECO:0000256" key="6">
    <source>
        <dbReference type="ARBA" id="ARBA00022833"/>
    </source>
</evidence>
<dbReference type="GO" id="GO:0045892">
    <property type="term" value="P:negative regulation of DNA-templated transcription"/>
    <property type="evidence" value="ECO:0007669"/>
    <property type="project" value="TreeGrafter"/>
</dbReference>
<dbReference type="OrthoDB" id="8659436at2"/>
<dbReference type="InterPro" id="IPR036390">
    <property type="entry name" value="WH_DNA-bd_sf"/>
</dbReference>
<name>A0A2C6MAZ2_9FIRM</name>
<dbReference type="GO" id="GO:0005737">
    <property type="term" value="C:cytoplasm"/>
    <property type="evidence" value="ECO:0007669"/>
    <property type="project" value="UniProtKB-SubCell"/>
</dbReference>
<dbReference type="PANTHER" id="PTHR33202">
    <property type="entry name" value="ZINC UPTAKE REGULATION PROTEIN"/>
    <property type="match status" value="1"/>
</dbReference>
<keyword evidence="8" id="KW-0238">DNA-binding</keyword>
<evidence type="ECO:0000256" key="3">
    <source>
        <dbReference type="ARBA" id="ARBA00022490"/>
    </source>
</evidence>
<sequence>MMINKLKNLGLKLTPQRLAILNLLEGNAKHPSAEEIYNQLKPQYPSLSLATVYNTLEILAKAGELQE</sequence>
<gene>
    <name evidence="10" type="ORF">P378_20455</name>
</gene>
<accession>A0A2C6MAZ2</accession>
<evidence type="ECO:0000313" key="10">
    <source>
        <dbReference type="EMBL" id="PHJ36752.1"/>
    </source>
</evidence>
<comment type="similarity">
    <text evidence="2">Belongs to the Fur family.</text>
</comment>
<evidence type="ECO:0000256" key="4">
    <source>
        <dbReference type="ARBA" id="ARBA00022491"/>
    </source>
</evidence>
<dbReference type="SUPFAM" id="SSF46785">
    <property type="entry name" value="Winged helix' DNA-binding domain"/>
    <property type="match status" value="1"/>
</dbReference>
<comment type="caution">
    <text evidence="10">The sequence shown here is derived from an EMBL/GenBank/DDBJ whole genome shotgun (WGS) entry which is preliminary data.</text>
</comment>
<keyword evidence="11" id="KW-1185">Reference proteome</keyword>
<dbReference type="InterPro" id="IPR036388">
    <property type="entry name" value="WH-like_DNA-bd_sf"/>
</dbReference>
<dbReference type="CDD" id="cd07153">
    <property type="entry name" value="Fur_like"/>
    <property type="match status" value="1"/>
</dbReference>
<evidence type="ECO:0000256" key="1">
    <source>
        <dbReference type="ARBA" id="ARBA00004496"/>
    </source>
</evidence>
<dbReference type="Gene3D" id="1.10.10.10">
    <property type="entry name" value="Winged helix-like DNA-binding domain superfamily/Winged helix DNA-binding domain"/>
    <property type="match status" value="1"/>
</dbReference>
<keyword evidence="7" id="KW-0805">Transcription regulation</keyword>